<dbReference type="OMA" id="PRCTHYG"/>
<dbReference type="InterPro" id="IPR017941">
    <property type="entry name" value="Rieske_2Fe-2S"/>
</dbReference>
<dbReference type="GeneID" id="20246466"/>
<dbReference type="PANTHER" id="PTHR43557">
    <property type="entry name" value="APOPTOSIS-INDUCING FACTOR 1"/>
    <property type="match status" value="1"/>
</dbReference>
<dbReference type="HOGENOM" id="CLU_003291_4_2_1"/>
<dbReference type="EMBL" id="KB201305">
    <property type="protein sequence ID" value="ESO97239.1"/>
    <property type="molecule type" value="Genomic_DNA"/>
</dbReference>
<evidence type="ECO:0000256" key="2">
    <source>
        <dbReference type="ARBA" id="ARBA00006442"/>
    </source>
</evidence>
<evidence type="ECO:0000313" key="11">
    <source>
        <dbReference type="EMBL" id="ESO97239.1"/>
    </source>
</evidence>
<dbReference type="PANTHER" id="PTHR43557:SF2">
    <property type="entry name" value="RIESKE DOMAIN-CONTAINING PROTEIN-RELATED"/>
    <property type="match status" value="1"/>
</dbReference>
<evidence type="ECO:0000256" key="9">
    <source>
        <dbReference type="ARBA" id="ARBA00023014"/>
    </source>
</evidence>
<dbReference type="InterPro" id="IPR023753">
    <property type="entry name" value="FAD/NAD-binding_dom"/>
</dbReference>
<dbReference type="InterPro" id="IPR050446">
    <property type="entry name" value="FAD-oxidoreductase/Apoptosis"/>
</dbReference>
<keyword evidence="6" id="KW-0274">FAD</keyword>
<keyword evidence="5" id="KW-0479">Metal-binding</keyword>
<keyword evidence="12" id="KW-1185">Reference proteome</keyword>
<evidence type="ECO:0000259" key="10">
    <source>
        <dbReference type="PROSITE" id="PS51296"/>
    </source>
</evidence>
<dbReference type="InterPro" id="IPR036188">
    <property type="entry name" value="FAD/NAD-bd_sf"/>
</dbReference>
<dbReference type="PROSITE" id="PS51296">
    <property type="entry name" value="RIESKE"/>
    <property type="match status" value="1"/>
</dbReference>
<dbReference type="STRING" id="225164.V4C6F1"/>
<dbReference type="Pfam" id="PF07992">
    <property type="entry name" value="Pyr_redox_2"/>
    <property type="match status" value="1"/>
</dbReference>
<dbReference type="InterPro" id="IPR016156">
    <property type="entry name" value="FAD/NAD-linked_Rdtase_dimer_sf"/>
</dbReference>
<comment type="cofactor">
    <cofactor evidence="1">
        <name>FAD</name>
        <dbReference type="ChEBI" id="CHEBI:57692"/>
    </cofactor>
</comment>
<evidence type="ECO:0000256" key="7">
    <source>
        <dbReference type="ARBA" id="ARBA00023002"/>
    </source>
</evidence>
<evidence type="ECO:0000256" key="3">
    <source>
        <dbReference type="ARBA" id="ARBA00022630"/>
    </source>
</evidence>
<dbReference type="GO" id="GO:0046872">
    <property type="term" value="F:metal ion binding"/>
    <property type="evidence" value="ECO:0007669"/>
    <property type="project" value="UniProtKB-KW"/>
</dbReference>
<proteinExistence type="inferred from homology"/>
<reference evidence="11 12" key="1">
    <citation type="journal article" date="2013" name="Nature">
        <title>Insights into bilaterian evolution from three spiralian genomes.</title>
        <authorList>
            <person name="Simakov O."/>
            <person name="Marletaz F."/>
            <person name="Cho S.J."/>
            <person name="Edsinger-Gonzales E."/>
            <person name="Havlak P."/>
            <person name="Hellsten U."/>
            <person name="Kuo D.H."/>
            <person name="Larsson T."/>
            <person name="Lv J."/>
            <person name="Arendt D."/>
            <person name="Savage R."/>
            <person name="Osoegawa K."/>
            <person name="de Jong P."/>
            <person name="Grimwood J."/>
            <person name="Chapman J.A."/>
            <person name="Shapiro H."/>
            <person name="Aerts A."/>
            <person name="Otillar R.P."/>
            <person name="Terry A.Y."/>
            <person name="Boore J.L."/>
            <person name="Grigoriev I.V."/>
            <person name="Lindberg D.R."/>
            <person name="Seaver E.C."/>
            <person name="Weisblat D.A."/>
            <person name="Putnam N.H."/>
            <person name="Rokhsar D.S."/>
        </authorList>
    </citation>
    <scope>NUCLEOTIDE SEQUENCE [LARGE SCALE GENOMIC DNA]</scope>
</reference>
<dbReference type="Pfam" id="PF14759">
    <property type="entry name" value="Reductase_C"/>
    <property type="match status" value="1"/>
</dbReference>
<dbReference type="CDD" id="cd03478">
    <property type="entry name" value="Rieske_AIFL_N"/>
    <property type="match status" value="1"/>
</dbReference>
<gene>
    <name evidence="11" type="ORF">LOTGIDRAFT_214061</name>
</gene>
<protein>
    <recommendedName>
        <fullName evidence="10">Rieske domain-containing protein</fullName>
    </recommendedName>
</protein>
<dbReference type="InterPro" id="IPR028202">
    <property type="entry name" value="Reductase_C"/>
</dbReference>
<dbReference type="OrthoDB" id="432169at2759"/>
<keyword evidence="7" id="KW-0560">Oxidoreductase</keyword>
<dbReference type="AlphaFoldDB" id="V4C6F1"/>
<dbReference type="Gene3D" id="2.102.10.10">
    <property type="entry name" value="Rieske [2Fe-2S] iron-sulphur domain"/>
    <property type="match status" value="1"/>
</dbReference>
<evidence type="ECO:0000256" key="8">
    <source>
        <dbReference type="ARBA" id="ARBA00023004"/>
    </source>
</evidence>
<name>V4C6F1_LOTGI</name>
<dbReference type="GO" id="GO:0016651">
    <property type="term" value="F:oxidoreductase activity, acting on NAD(P)H"/>
    <property type="evidence" value="ECO:0007669"/>
    <property type="project" value="TreeGrafter"/>
</dbReference>
<dbReference type="Proteomes" id="UP000030746">
    <property type="component" value="Unassembled WGS sequence"/>
</dbReference>
<dbReference type="RefSeq" id="XP_009051848.1">
    <property type="nucleotide sequence ID" value="XM_009053600.1"/>
</dbReference>
<organism evidence="11 12">
    <name type="scientific">Lottia gigantea</name>
    <name type="common">Giant owl limpet</name>
    <dbReference type="NCBI Taxonomy" id="225164"/>
    <lineage>
        <taxon>Eukaryota</taxon>
        <taxon>Metazoa</taxon>
        <taxon>Spiralia</taxon>
        <taxon>Lophotrochozoa</taxon>
        <taxon>Mollusca</taxon>
        <taxon>Gastropoda</taxon>
        <taxon>Patellogastropoda</taxon>
        <taxon>Lottioidea</taxon>
        <taxon>Lottiidae</taxon>
        <taxon>Lottia</taxon>
    </lineage>
</organism>
<dbReference type="PRINTS" id="PR00469">
    <property type="entry name" value="PNDRDTASEII"/>
</dbReference>
<dbReference type="Pfam" id="PF00355">
    <property type="entry name" value="Rieske"/>
    <property type="match status" value="1"/>
</dbReference>
<dbReference type="SUPFAM" id="SSF55424">
    <property type="entry name" value="FAD/NAD-linked reductases, dimerisation (C-terminal) domain"/>
    <property type="match status" value="1"/>
</dbReference>
<sequence length="527" mass="57689">MTQQLLCNVDDIQDGGMKEVEIDGNKILLVQECEQYYAVGGKCSHYGAPLANGSLCKGVVRCPWHGACFDVKTGDIEDFPGLDSLPTYQVVVKSGKIYLKDGGNLASTKRVKSMCRQNADNRKTFILIGGGPASVVCSETLRQEGFTGRIVIISKEPTLPYDRPKLSKAMDSKPEAIALRNEEFYKNYDIEIKKGHEVVSVDVKSKTVQLYDRKKLSFDSLFIATGGKPRSLPIKGVDLQNVFTLRTPADAKKIYEAAQGKHVVVIGSSFIGLEVASCLAGKVKSLSVVDMIQVPFQKILGQRIGQVFQKLHEDKGVKFHLNAGLEELKGREGVLTDVVLKDKTKLSADVCILGVGVVPGTGFLKGSGIELSDRGFVSVNQNLETNIKDVYAGGDIVEFPLFITPDNSKVNIQHWQMAHQHGRVGGRNMAGIKTDIKSVPYFWTVMYGKSVRYTGYGVGFDDVIIHGDLEAPKFAAFYTKGDNVVAVASLAYDPIVSQAAQLLTQGEQIKKSEIKDDPNTWTKRLSN</sequence>
<dbReference type="FunFam" id="2.102.10.10:FF:000003">
    <property type="entry name" value="apoptosis-inducing factor 3 isoform X2"/>
    <property type="match status" value="1"/>
</dbReference>
<dbReference type="Gene3D" id="3.50.50.60">
    <property type="entry name" value="FAD/NAD(P)-binding domain"/>
    <property type="match status" value="2"/>
</dbReference>
<evidence type="ECO:0000256" key="6">
    <source>
        <dbReference type="ARBA" id="ARBA00022827"/>
    </source>
</evidence>
<accession>V4C6F1</accession>
<dbReference type="GO" id="GO:0005737">
    <property type="term" value="C:cytoplasm"/>
    <property type="evidence" value="ECO:0007669"/>
    <property type="project" value="TreeGrafter"/>
</dbReference>
<evidence type="ECO:0000256" key="1">
    <source>
        <dbReference type="ARBA" id="ARBA00001974"/>
    </source>
</evidence>
<dbReference type="SUPFAM" id="SSF51905">
    <property type="entry name" value="FAD/NAD(P)-binding domain"/>
    <property type="match status" value="1"/>
</dbReference>
<evidence type="ECO:0000256" key="5">
    <source>
        <dbReference type="ARBA" id="ARBA00022723"/>
    </source>
</evidence>
<keyword evidence="4" id="KW-0001">2Fe-2S</keyword>
<dbReference type="Gene3D" id="3.30.390.30">
    <property type="match status" value="1"/>
</dbReference>
<keyword evidence="9" id="KW-0411">Iron-sulfur</keyword>
<comment type="similarity">
    <text evidence="2">Belongs to the FAD-dependent oxidoreductase family.</text>
</comment>
<dbReference type="GO" id="GO:0051537">
    <property type="term" value="F:2 iron, 2 sulfur cluster binding"/>
    <property type="evidence" value="ECO:0007669"/>
    <property type="project" value="UniProtKB-KW"/>
</dbReference>
<dbReference type="KEGG" id="lgi:LOTGIDRAFT_214061"/>
<dbReference type="InterPro" id="IPR036922">
    <property type="entry name" value="Rieske_2Fe-2S_sf"/>
</dbReference>
<feature type="domain" description="Rieske" evidence="10">
    <location>
        <begin position="4"/>
        <end position="99"/>
    </location>
</feature>
<keyword evidence="8" id="KW-0408">Iron</keyword>
<evidence type="ECO:0000256" key="4">
    <source>
        <dbReference type="ARBA" id="ARBA00022714"/>
    </source>
</evidence>
<keyword evidence="3" id="KW-0285">Flavoprotein</keyword>
<dbReference type="SUPFAM" id="SSF50022">
    <property type="entry name" value="ISP domain"/>
    <property type="match status" value="1"/>
</dbReference>
<dbReference type="PRINTS" id="PR00368">
    <property type="entry name" value="FADPNR"/>
</dbReference>
<dbReference type="CTD" id="20246466"/>
<evidence type="ECO:0000313" key="12">
    <source>
        <dbReference type="Proteomes" id="UP000030746"/>
    </source>
</evidence>